<comment type="caution">
    <text evidence="21">The sequence shown here is derived from an EMBL/GenBank/DDBJ whole genome shotgun (WGS) entry which is preliminary data.</text>
</comment>
<dbReference type="EMBL" id="BAAANL010000008">
    <property type="protein sequence ID" value="GAA1872431.1"/>
    <property type="molecule type" value="Genomic_DNA"/>
</dbReference>
<keyword evidence="9" id="KW-0444">Lipid biosynthesis</keyword>
<accession>A0ABP4ZUD6</accession>
<evidence type="ECO:0000256" key="16">
    <source>
        <dbReference type="ARBA" id="ARBA00023209"/>
    </source>
</evidence>
<feature type="transmembrane region" description="Helical" evidence="20">
    <location>
        <begin position="122"/>
        <end position="139"/>
    </location>
</feature>
<feature type="transmembrane region" description="Helical" evidence="20">
    <location>
        <begin position="178"/>
        <end position="197"/>
    </location>
</feature>
<dbReference type="RefSeq" id="WP_344105394.1">
    <property type="nucleotide sequence ID" value="NZ_BAAANL010000008.1"/>
</dbReference>
<organism evidence="21 22">
    <name type="scientific">Myceligenerans crystallogenes</name>
    <dbReference type="NCBI Taxonomy" id="316335"/>
    <lineage>
        <taxon>Bacteria</taxon>
        <taxon>Bacillati</taxon>
        <taxon>Actinomycetota</taxon>
        <taxon>Actinomycetes</taxon>
        <taxon>Micrococcales</taxon>
        <taxon>Promicromonosporaceae</taxon>
        <taxon>Myceligenerans</taxon>
    </lineage>
</organism>
<evidence type="ECO:0000256" key="7">
    <source>
        <dbReference type="ARBA" id="ARBA00019373"/>
    </source>
</evidence>
<protein>
    <recommendedName>
        <fullName evidence="7 18">Phosphatidate cytidylyltransferase</fullName>
        <ecNumber evidence="6 18">2.7.7.41</ecNumber>
    </recommendedName>
</protein>
<keyword evidence="16" id="KW-0594">Phospholipid biosynthesis</keyword>
<comment type="similarity">
    <text evidence="5 18">Belongs to the CDS family.</text>
</comment>
<reference evidence="22" key="1">
    <citation type="journal article" date="2019" name="Int. J. Syst. Evol. Microbiol.">
        <title>The Global Catalogue of Microorganisms (GCM) 10K type strain sequencing project: providing services to taxonomists for standard genome sequencing and annotation.</title>
        <authorList>
            <consortium name="The Broad Institute Genomics Platform"/>
            <consortium name="The Broad Institute Genome Sequencing Center for Infectious Disease"/>
            <person name="Wu L."/>
            <person name="Ma J."/>
        </authorList>
    </citation>
    <scope>NUCLEOTIDE SEQUENCE [LARGE SCALE GENOMIC DNA]</scope>
    <source>
        <strain evidence="22">JCM 14326</strain>
    </source>
</reference>
<keyword evidence="22" id="KW-1185">Reference proteome</keyword>
<evidence type="ECO:0000256" key="5">
    <source>
        <dbReference type="ARBA" id="ARBA00010185"/>
    </source>
</evidence>
<keyword evidence="17" id="KW-1208">Phospholipid metabolism</keyword>
<dbReference type="PANTHER" id="PTHR46382:SF1">
    <property type="entry name" value="PHOSPHATIDATE CYTIDYLYLTRANSFERASE"/>
    <property type="match status" value="1"/>
</dbReference>
<keyword evidence="10 18" id="KW-0808">Transferase</keyword>
<evidence type="ECO:0000256" key="20">
    <source>
        <dbReference type="SAM" id="Phobius"/>
    </source>
</evidence>
<dbReference type="GO" id="GO:0016779">
    <property type="term" value="F:nucleotidyltransferase activity"/>
    <property type="evidence" value="ECO:0007669"/>
    <property type="project" value="UniProtKB-KW"/>
</dbReference>
<proteinExistence type="inferred from homology"/>
<feature type="transmembrane region" description="Helical" evidence="20">
    <location>
        <begin position="218"/>
        <end position="237"/>
    </location>
</feature>
<evidence type="ECO:0000256" key="17">
    <source>
        <dbReference type="ARBA" id="ARBA00023264"/>
    </source>
</evidence>
<evidence type="ECO:0000256" key="3">
    <source>
        <dbReference type="ARBA" id="ARBA00005119"/>
    </source>
</evidence>
<evidence type="ECO:0000256" key="13">
    <source>
        <dbReference type="ARBA" id="ARBA00022989"/>
    </source>
</evidence>
<evidence type="ECO:0000256" key="12">
    <source>
        <dbReference type="ARBA" id="ARBA00022695"/>
    </source>
</evidence>
<evidence type="ECO:0000256" key="4">
    <source>
        <dbReference type="ARBA" id="ARBA00005189"/>
    </source>
</evidence>
<evidence type="ECO:0000256" key="19">
    <source>
        <dbReference type="SAM" id="MobiDB-lite"/>
    </source>
</evidence>
<evidence type="ECO:0000256" key="8">
    <source>
        <dbReference type="ARBA" id="ARBA00022475"/>
    </source>
</evidence>
<feature type="region of interest" description="Disordered" evidence="19">
    <location>
        <begin position="1"/>
        <end position="39"/>
    </location>
</feature>
<evidence type="ECO:0000256" key="1">
    <source>
        <dbReference type="ARBA" id="ARBA00001698"/>
    </source>
</evidence>
<keyword evidence="11 18" id="KW-0812">Transmembrane</keyword>
<evidence type="ECO:0000256" key="9">
    <source>
        <dbReference type="ARBA" id="ARBA00022516"/>
    </source>
</evidence>
<dbReference type="Pfam" id="PF01148">
    <property type="entry name" value="CTP_transf_1"/>
    <property type="match status" value="1"/>
</dbReference>
<comment type="pathway">
    <text evidence="3 18">Phospholipid metabolism; CDP-diacylglycerol biosynthesis; CDP-diacylglycerol from sn-glycerol 3-phosphate: step 3/3.</text>
</comment>
<evidence type="ECO:0000256" key="18">
    <source>
        <dbReference type="RuleBase" id="RU003938"/>
    </source>
</evidence>
<name>A0ABP4ZUD6_9MICO</name>
<evidence type="ECO:0000256" key="6">
    <source>
        <dbReference type="ARBA" id="ARBA00012487"/>
    </source>
</evidence>
<evidence type="ECO:0000256" key="11">
    <source>
        <dbReference type="ARBA" id="ARBA00022692"/>
    </source>
</evidence>
<dbReference type="Proteomes" id="UP001501094">
    <property type="component" value="Unassembled WGS sequence"/>
</dbReference>
<comment type="catalytic activity">
    <reaction evidence="1 18">
        <text>a 1,2-diacyl-sn-glycero-3-phosphate + CTP + H(+) = a CDP-1,2-diacyl-sn-glycerol + diphosphate</text>
        <dbReference type="Rhea" id="RHEA:16229"/>
        <dbReference type="ChEBI" id="CHEBI:15378"/>
        <dbReference type="ChEBI" id="CHEBI:33019"/>
        <dbReference type="ChEBI" id="CHEBI:37563"/>
        <dbReference type="ChEBI" id="CHEBI:58332"/>
        <dbReference type="ChEBI" id="CHEBI:58608"/>
        <dbReference type="EC" id="2.7.7.41"/>
    </reaction>
</comment>
<keyword evidence="14" id="KW-0443">Lipid metabolism</keyword>
<evidence type="ECO:0000256" key="2">
    <source>
        <dbReference type="ARBA" id="ARBA00004651"/>
    </source>
</evidence>
<evidence type="ECO:0000256" key="15">
    <source>
        <dbReference type="ARBA" id="ARBA00023136"/>
    </source>
</evidence>
<dbReference type="EC" id="2.7.7.41" evidence="6 18"/>
<evidence type="ECO:0000313" key="21">
    <source>
        <dbReference type="EMBL" id="GAA1872431.1"/>
    </source>
</evidence>
<keyword evidence="15 20" id="KW-0472">Membrane</keyword>
<evidence type="ECO:0000256" key="10">
    <source>
        <dbReference type="ARBA" id="ARBA00022679"/>
    </source>
</evidence>
<evidence type="ECO:0000313" key="22">
    <source>
        <dbReference type="Proteomes" id="UP001501094"/>
    </source>
</evidence>
<dbReference type="PANTHER" id="PTHR46382">
    <property type="entry name" value="PHOSPHATIDATE CYTIDYLYLTRANSFERASE"/>
    <property type="match status" value="1"/>
</dbReference>
<sequence length="307" mass="31960">MPRPSKASGRKPKPSRKQRPLGPPRPAQPPVPAEAAAERASRAGRNLPAAIAVGLLLLAAVAASLYWRPEPFLGLEVILMWAGLWELRQAFARRELKLPLTPLFAGTVGIIASAYYSGPEGLLVAFVLTVGACVVWRALDGSGTTAVRDAAAAVFGTAYIPFLGGFVALMLAQPDGELRVALFVLLAVASDTGGYIAGVLLGRHPLAPTVSPKKSWEGLMGSLVLASGVGVLGAVYLLHVDPLVGVVLGVLTAVTATIGDLAESLLKRDLELKDIGSLLPGHGGVMDRLDSLLMTAPFVYLVLSVVA</sequence>
<keyword evidence="8" id="KW-1003">Cell membrane</keyword>
<gene>
    <name evidence="21" type="ORF">GCM10009751_34740</name>
</gene>
<dbReference type="PROSITE" id="PS01315">
    <property type="entry name" value="CDS"/>
    <property type="match status" value="1"/>
</dbReference>
<feature type="transmembrane region" description="Helical" evidence="20">
    <location>
        <begin position="243"/>
        <end position="262"/>
    </location>
</feature>
<comment type="pathway">
    <text evidence="4">Lipid metabolism.</text>
</comment>
<evidence type="ECO:0000256" key="14">
    <source>
        <dbReference type="ARBA" id="ARBA00023098"/>
    </source>
</evidence>
<feature type="compositionally biased region" description="Pro residues" evidence="19">
    <location>
        <begin position="21"/>
        <end position="32"/>
    </location>
</feature>
<keyword evidence="13 20" id="KW-1133">Transmembrane helix</keyword>
<feature type="transmembrane region" description="Helical" evidence="20">
    <location>
        <begin position="151"/>
        <end position="172"/>
    </location>
</feature>
<feature type="transmembrane region" description="Helical" evidence="20">
    <location>
        <begin position="47"/>
        <end position="67"/>
    </location>
</feature>
<comment type="subcellular location">
    <subcellularLocation>
        <location evidence="2">Cell membrane</location>
        <topology evidence="2">Multi-pass membrane protein</topology>
    </subcellularLocation>
</comment>
<keyword evidence="12 18" id="KW-0548">Nucleotidyltransferase</keyword>
<dbReference type="InterPro" id="IPR000374">
    <property type="entry name" value="PC_trans"/>
</dbReference>
<feature type="transmembrane region" description="Helical" evidence="20">
    <location>
        <begin position="98"/>
        <end position="116"/>
    </location>
</feature>
<feature type="compositionally biased region" description="Basic residues" evidence="19">
    <location>
        <begin position="8"/>
        <end position="19"/>
    </location>
</feature>